<sequence length="170" mass="19272">MARPATKRNLLIKEYAEWLVAPLGERVPATQEEFAEKAGVSNVTLYAWKKRIIAEGETDKEKIDSFMEQVYTQAMKPNATAKHMELFAILKGLKVDKSEHKVEFNLSADDYFRVRQEARRRAGKVHRVPDGDRGVLPEPALLHDEVRVDREQEHGEDSEVGSVAFPDGTP</sequence>
<gene>
    <name evidence="2" type="ORF">TM448A01637_0012</name>
    <name evidence="3" type="ORF">TM448B01497_0009</name>
</gene>
<evidence type="ECO:0000256" key="1">
    <source>
        <dbReference type="SAM" id="MobiDB-lite"/>
    </source>
</evidence>
<dbReference type="AlphaFoldDB" id="A0A6H1ZS14"/>
<dbReference type="EMBL" id="MT144180">
    <property type="protein sequence ID" value="QJA50201.1"/>
    <property type="molecule type" value="Genomic_DNA"/>
</dbReference>
<dbReference type="Gene3D" id="1.10.10.60">
    <property type="entry name" value="Homeodomain-like"/>
    <property type="match status" value="1"/>
</dbReference>
<accession>A0A6H1ZS14</accession>
<dbReference type="EMBL" id="MT144771">
    <property type="protein sequence ID" value="QJH99144.1"/>
    <property type="molecule type" value="Genomic_DNA"/>
</dbReference>
<proteinExistence type="predicted"/>
<name>A0A6H1ZS14_9ZZZZ</name>
<organism evidence="2">
    <name type="scientific">viral metagenome</name>
    <dbReference type="NCBI Taxonomy" id="1070528"/>
    <lineage>
        <taxon>unclassified sequences</taxon>
        <taxon>metagenomes</taxon>
        <taxon>organismal metagenomes</taxon>
    </lineage>
</organism>
<reference evidence="2" key="1">
    <citation type="submission" date="2020-03" db="EMBL/GenBank/DDBJ databases">
        <title>The deep terrestrial virosphere.</title>
        <authorList>
            <person name="Holmfeldt K."/>
            <person name="Nilsson E."/>
            <person name="Simone D."/>
            <person name="Lopez-Fernandez M."/>
            <person name="Wu X."/>
            <person name="de Brujin I."/>
            <person name="Lundin D."/>
            <person name="Andersson A."/>
            <person name="Bertilsson S."/>
            <person name="Dopson M."/>
        </authorList>
    </citation>
    <scope>NUCLEOTIDE SEQUENCE</scope>
    <source>
        <strain evidence="2">TM448A01637</strain>
        <strain evidence="3">TM448B01497</strain>
    </source>
</reference>
<evidence type="ECO:0008006" key="4">
    <source>
        <dbReference type="Google" id="ProtNLM"/>
    </source>
</evidence>
<feature type="compositionally biased region" description="Basic and acidic residues" evidence="1">
    <location>
        <begin position="127"/>
        <end position="157"/>
    </location>
</feature>
<evidence type="ECO:0000313" key="3">
    <source>
        <dbReference type="EMBL" id="QJH99144.1"/>
    </source>
</evidence>
<feature type="region of interest" description="Disordered" evidence="1">
    <location>
        <begin position="123"/>
        <end position="170"/>
    </location>
</feature>
<protein>
    <recommendedName>
        <fullName evidence="4">Homeodomain phBC6A51-type domain-containing protein</fullName>
    </recommendedName>
</protein>
<evidence type="ECO:0000313" key="2">
    <source>
        <dbReference type="EMBL" id="QJA50201.1"/>
    </source>
</evidence>